<accession>A0ABR1DG29</accession>
<name>A0ABR1DG29_NECAM</name>
<comment type="caution">
    <text evidence="2">The sequence shown here is derived from an EMBL/GenBank/DDBJ whole genome shotgun (WGS) entry which is preliminary data.</text>
</comment>
<feature type="compositionally biased region" description="Polar residues" evidence="1">
    <location>
        <begin position="46"/>
        <end position="61"/>
    </location>
</feature>
<keyword evidence="3" id="KW-1185">Reference proteome</keyword>
<proteinExistence type="predicted"/>
<organism evidence="2 3">
    <name type="scientific">Necator americanus</name>
    <name type="common">Human hookworm</name>
    <dbReference type="NCBI Taxonomy" id="51031"/>
    <lineage>
        <taxon>Eukaryota</taxon>
        <taxon>Metazoa</taxon>
        <taxon>Ecdysozoa</taxon>
        <taxon>Nematoda</taxon>
        <taxon>Chromadorea</taxon>
        <taxon>Rhabditida</taxon>
        <taxon>Rhabditina</taxon>
        <taxon>Rhabditomorpha</taxon>
        <taxon>Strongyloidea</taxon>
        <taxon>Ancylostomatidae</taxon>
        <taxon>Bunostominae</taxon>
        <taxon>Necator</taxon>
    </lineage>
</organism>
<gene>
    <name evidence="2" type="primary">Necator_chrIV.g14805</name>
    <name evidence="2" type="ORF">RB195_001510</name>
</gene>
<dbReference type="Proteomes" id="UP001303046">
    <property type="component" value="Unassembled WGS sequence"/>
</dbReference>
<reference evidence="2 3" key="1">
    <citation type="submission" date="2023-08" db="EMBL/GenBank/DDBJ databases">
        <title>A Necator americanus chromosomal reference genome.</title>
        <authorList>
            <person name="Ilik V."/>
            <person name="Petrzelkova K.J."/>
            <person name="Pardy F."/>
            <person name="Fuh T."/>
            <person name="Niatou-Singa F.S."/>
            <person name="Gouil Q."/>
            <person name="Baker L."/>
            <person name="Ritchie M.E."/>
            <person name="Jex A.R."/>
            <person name="Gazzola D."/>
            <person name="Li H."/>
            <person name="Toshio Fujiwara R."/>
            <person name="Zhan B."/>
            <person name="Aroian R.V."/>
            <person name="Pafco B."/>
            <person name="Schwarz E.M."/>
        </authorList>
    </citation>
    <scope>NUCLEOTIDE SEQUENCE [LARGE SCALE GENOMIC DNA]</scope>
    <source>
        <strain evidence="2 3">Aroian</strain>
        <tissue evidence="2">Whole animal</tissue>
    </source>
</reference>
<evidence type="ECO:0000313" key="2">
    <source>
        <dbReference type="EMBL" id="KAK6748936.1"/>
    </source>
</evidence>
<evidence type="ECO:0000313" key="3">
    <source>
        <dbReference type="Proteomes" id="UP001303046"/>
    </source>
</evidence>
<sequence length="304" mass="33671">MQYRTFSDVDLEIGAILDQLIILPILFISFRALFAESVALPDEYQHTSTSRTNSLRKSQNMETDRLHKETRSKLMEEMTGVTNQPFIQPVILVVPTENVAAAIDAIKRGFRSTNEAAVQVHPFNFDPPIEKATVAVGMDQPSCFDFCAQANSSGSSFFYQTTAVGAATANASSSTEQPMLEFAQSSTFCYDAQQPPEQELQYVYSDGLVSETQVRHRTTSTNGQYLDDVYSGTPHVVAPSAPMARTFGTMVDEKVFTSNVSCVRNAETSMDGPEFDLLRDIETQTPWNDVGLMTEFWSDMGNSP</sequence>
<dbReference type="EMBL" id="JAVFWL010000004">
    <property type="protein sequence ID" value="KAK6748936.1"/>
    <property type="molecule type" value="Genomic_DNA"/>
</dbReference>
<protein>
    <submittedName>
        <fullName evidence="2">Uncharacterized protein</fullName>
    </submittedName>
</protein>
<feature type="region of interest" description="Disordered" evidence="1">
    <location>
        <begin position="45"/>
        <end position="66"/>
    </location>
</feature>
<evidence type="ECO:0000256" key="1">
    <source>
        <dbReference type="SAM" id="MobiDB-lite"/>
    </source>
</evidence>